<dbReference type="InterPro" id="IPR019887">
    <property type="entry name" value="Tscrpt_reg_AsnC/Lrp_C"/>
</dbReference>
<sequence>MPFNLDELDLKLLSHLQENARISAKDISRKIHLSPNSVSIRIKRLEERGYIKQYVTVLNNTMLNRKLMTFTGVRLIHNNSSNLESFMEYVKYVPEITSCYHVNGMFDFLLQIVATDMQDYRDFLINTLAKFDNISELRTFFVLNEMGAGHAIDLTHLRSKFKRDQKRMN</sequence>
<dbReference type="SUPFAM" id="SSF54909">
    <property type="entry name" value="Dimeric alpha+beta barrel"/>
    <property type="match status" value="1"/>
</dbReference>
<evidence type="ECO:0000256" key="3">
    <source>
        <dbReference type="ARBA" id="ARBA00023163"/>
    </source>
</evidence>
<proteinExistence type="predicted"/>
<dbReference type="PRINTS" id="PR00033">
    <property type="entry name" value="HTHASNC"/>
</dbReference>
<dbReference type="AlphaFoldDB" id="A0A4U1G468"/>
<keyword evidence="1" id="KW-0805">Transcription regulation</keyword>
<dbReference type="SUPFAM" id="SSF46785">
    <property type="entry name" value="Winged helix' DNA-binding domain"/>
    <property type="match status" value="1"/>
</dbReference>
<dbReference type="GO" id="GO:0006355">
    <property type="term" value="P:regulation of DNA-templated transcription"/>
    <property type="evidence" value="ECO:0007669"/>
    <property type="project" value="UniProtKB-ARBA"/>
</dbReference>
<dbReference type="InterPro" id="IPR019888">
    <property type="entry name" value="Tscrpt_reg_AsnC-like"/>
</dbReference>
<evidence type="ECO:0000256" key="1">
    <source>
        <dbReference type="ARBA" id="ARBA00023015"/>
    </source>
</evidence>
<dbReference type="PROSITE" id="PS50956">
    <property type="entry name" value="HTH_ASNC_2"/>
    <property type="match status" value="1"/>
</dbReference>
<comment type="caution">
    <text evidence="5">The sequence shown here is derived from an EMBL/GenBank/DDBJ whole genome shotgun (WGS) entry which is preliminary data.</text>
</comment>
<dbReference type="Proteomes" id="UP000309594">
    <property type="component" value="Unassembled WGS sequence"/>
</dbReference>
<gene>
    <name evidence="5" type="ORF">FBD94_17650</name>
</gene>
<evidence type="ECO:0000313" key="5">
    <source>
        <dbReference type="EMBL" id="TKC58451.1"/>
    </source>
</evidence>
<dbReference type="Gene3D" id="3.30.70.920">
    <property type="match status" value="1"/>
</dbReference>
<name>A0A4U1G468_9SPHI</name>
<dbReference type="InterPro" id="IPR036390">
    <property type="entry name" value="WH_DNA-bd_sf"/>
</dbReference>
<keyword evidence="2" id="KW-0238">DNA-binding</keyword>
<evidence type="ECO:0000259" key="4">
    <source>
        <dbReference type="PROSITE" id="PS50956"/>
    </source>
</evidence>
<dbReference type="GO" id="GO:0043565">
    <property type="term" value="F:sequence-specific DNA binding"/>
    <property type="evidence" value="ECO:0007669"/>
    <property type="project" value="InterPro"/>
</dbReference>
<dbReference type="RefSeq" id="WP_136881181.1">
    <property type="nucleotide sequence ID" value="NZ_SWDX01000007.1"/>
</dbReference>
<keyword evidence="3" id="KW-0804">Transcription</keyword>
<dbReference type="InterPro" id="IPR000485">
    <property type="entry name" value="AsnC-type_HTH_dom"/>
</dbReference>
<dbReference type="Pfam" id="PF01037">
    <property type="entry name" value="AsnC_trans_reg"/>
    <property type="match status" value="1"/>
</dbReference>
<feature type="domain" description="HTH asnC-type" evidence="4">
    <location>
        <begin position="5"/>
        <end position="66"/>
    </location>
</feature>
<evidence type="ECO:0000313" key="6">
    <source>
        <dbReference type="Proteomes" id="UP000309594"/>
    </source>
</evidence>
<reference evidence="5 6" key="1">
    <citation type="submission" date="2019-04" db="EMBL/GenBank/DDBJ databases">
        <title>Pedobacter sp. RP-1-16 sp. nov., isolated from Arctic soil.</title>
        <authorList>
            <person name="Dahal R.H."/>
            <person name="Kim D.-U."/>
        </authorList>
    </citation>
    <scope>NUCLEOTIDE SEQUENCE [LARGE SCALE GENOMIC DNA]</scope>
    <source>
        <strain evidence="5 6">RP-1-16</strain>
    </source>
</reference>
<dbReference type="PANTHER" id="PTHR30154">
    <property type="entry name" value="LEUCINE-RESPONSIVE REGULATORY PROTEIN"/>
    <property type="match status" value="1"/>
</dbReference>
<dbReference type="Gene3D" id="1.10.10.10">
    <property type="entry name" value="Winged helix-like DNA-binding domain superfamily/Winged helix DNA-binding domain"/>
    <property type="match status" value="1"/>
</dbReference>
<dbReference type="SMART" id="SM00344">
    <property type="entry name" value="HTH_ASNC"/>
    <property type="match status" value="1"/>
</dbReference>
<dbReference type="GO" id="GO:0005829">
    <property type="term" value="C:cytosol"/>
    <property type="evidence" value="ECO:0007669"/>
    <property type="project" value="TreeGrafter"/>
</dbReference>
<organism evidence="5 6">
    <name type="scientific">Pedobacter hiemivivus</name>
    <dbReference type="NCBI Taxonomy" id="2530454"/>
    <lineage>
        <taxon>Bacteria</taxon>
        <taxon>Pseudomonadati</taxon>
        <taxon>Bacteroidota</taxon>
        <taxon>Sphingobacteriia</taxon>
        <taxon>Sphingobacteriales</taxon>
        <taxon>Sphingobacteriaceae</taxon>
        <taxon>Pedobacter</taxon>
    </lineage>
</organism>
<protein>
    <submittedName>
        <fullName evidence="5">Lrp/AsnC family transcriptional regulator</fullName>
    </submittedName>
</protein>
<dbReference type="EMBL" id="SWDX01000007">
    <property type="protein sequence ID" value="TKC58451.1"/>
    <property type="molecule type" value="Genomic_DNA"/>
</dbReference>
<dbReference type="CDD" id="cd00090">
    <property type="entry name" value="HTH_ARSR"/>
    <property type="match status" value="1"/>
</dbReference>
<dbReference type="GO" id="GO:0043200">
    <property type="term" value="P:response to amino acid"/>
    <property type="evidence" value="ECO:0007669"/>
    <property type="project" value="TreeGrafter"/>
</dbReference>
<accession>A0A4U1G468</accession>
<dbReference type="PANTHER" id="PTHR30154:SF34">
    <property type="entry name" value="TRANSCRIPTIONAL REGULATOR AZLB"/>
    <property type="match status" value="1"/>
</dbReference>
<dbReference type="InterPro" id="IPR036388">
    <property type="entry name" value="WH-like_DNA-bd_sf"/>
</dbReference>
<dbReference type="InterPro" id="IPR011008">
    <property type="entry name" value="Dimeric_a/b-barrel"/>
</dbReference>
<evidence type="ECO:0000256" key="2">
    <source>
        <dbReference type="ARBA" id="ARBA00023125"/>
    </source>
</evidence>
<dbReference type="Pfam" id="PF13412">
    <property type="entry name" value="HTH_24"/>
    <property type="match status" value="1"/>
</dbReference>
<dbReference type="InterPro" id="IPR011991">
    <property type="entry name" value="ArsR-like_HTH"/>
</dbReference>